<organism evidence="2">
    <name type="scientific">marine sediment metagenome</name>
    <dbReference type="NCBI Taxonomy" id="412755"/>
    <lineage>
        <taxon>unclassified sequences</taxon>
        <taxon>metagenomes</taxon>
        <taxon>ecological metagenomes</taxon>
    </lineage>
</organism>
<dbReference type="GO" id="GO:0006508">
    <property type="term" value="P:proteolysis"/>
    <property type="evidence" value="ECO:0007669"/>
    <property type="project" value="InterPro"/>
</dbReference>
<dbReference type="EMBL" id="BARS01025317">
    <property type="protein sequence ID" value="GAG02766.1"/>
    <property type="molecule type" value="Genomic_DNA"/>
</dbReference>
<feature type="non-terminal residue" evidence="2">
    <location>
        <position position="99"/>
    </location>
</feature>
<dbReference type="GO" id="GO:0004181">
    <property type="term" value="F:metallocarboxypeptidase activity"/>
    <property type="evidence" value="ECO:0007669"/>
    <property type="project" value="InterPro"/>
</dbReference>
<dbReference type="PROSITE" id="PS52035">
    <property type="entry name" value="PEPTIDASE_M14"/>
    <property type="match status" value="1"/>
</dbReference>
<dbReference type="AlphaFoldDB" id="X0VQC1"/>
<comment type="caution">
    <text evidence="2">The sequence shown here is derived from an EMBL/GenBank/DDBJ whole genome shotgun (WGS) entry which is preliminary data.</text>
</comment>
<protein>
    <recommendedName>
        <fullName evidence="1">Peptidase M14 domain-containing protein</fullName>
    </recommendedName>
</protein>
<evidence type="ECO:0000313" key="2">
    <source>
        <dbReference type="EMBL" id="GAG02766.1"/>
    </source>
</evidence>
<dbReference type="SUPFAM" id="SSF53187">
    <property type="entry name" value="Zn-dependent exopeptidases"/>
    <property type="match status" value="1"/>
</dbReference>
<accession>X0VQC1</accession>
<dbReference type="Gene3D" id="3.40.630.10">
    <property type="entry name" value="Zn peptidases"/>
    <property type="match status" value="1"/>
</dbReference>
<dbReference type="Pfam" id="PF00246">
    <property type="entry name" value="Peptidase_M14"/>
    <property type="match status" value="1"/>
</dbReference>
<sequence>MNKIIKTAARAGLLLMLVALTTGASSGQEASDPQFKVRLDFNRYHDVPELYADMERLQKAFPKFLKLESIGKSYKGRDIMLMTINNPDTGPEMSKAAMY</sequence>
<name>X0VQC1_9ZZZZ</name>
<gene>
    <name evidence="2" type="ORF">S01H1_40029</name>
</gene>
<evidence type="ECO:0000259" key="1">
    <source>
        <dbReference type="PROSITE" id="PS52035"/>
    </source>
</evidence>
<reference evidence="2" key="1">
    <citation type="journal article" date="2014" name="Front. Microbiol.">
        <title>High frequency of phylogenetically diverse reductive dehalogenase-homologous genes in deep subseafloor sedimentary metagenomes.</title>
        <authorList>
            <person name="Kawai M."/>
            <person name="Futagami T."/>
            <person name="Toyoda A."/>
            <person name="Takaki Y."/>
            <person name="Nishi S."/>
            <person name="Hori S."/>
            <person name="Arai W."/>
            <person name="Tsubouchi T."/>
            <person name="Morono Y."/>
            <person name="Uchiyama I."/>
            <person name="Ito T."/>
            <person name="Fujiyama A."/>
            <person name="Inagaki F."/>
            <person name="Takami H."/>
        </authorList>
    </citation>
    <scope>NUCLEOTIDE SEQUENCE</scope>
    <source>
        <strain evidence="2">Expedition CK06-06</strain>
    </source>
</reference>
<feature type="domain" description="Peptidase M14" evidence="1">
    <location>
        <begin position="43"/>
        <end position="99"/>
    </location>
</feature>
<dbReference type="InterPro" id="IPR000834">
    <property type="entry name" value="Peptidase_M14"/>
</dbReference>
<dbReference type="GO" id="GO:0008270">
    <property type="term" value="F:zinc ion binding"/>
    <property type="evidence" value="ECO:0007669"/>
    <property type="project" value="InterPro"/>
</dbReference>
<proteinExistence type="predicted"/>